<dbReference type="RefSeq" id="XP_001311009.1">
    <property type="nucleotide sequence ID" value="XM_001311008.1"/>
</dbReference>
<dbReference type="Gene3D" id="1.20.1250.20">
    <property type="entry name" value="MFS general substrate transporter like domains"/>
    <property type="match status" value="2"/>
</dbReference>
<feature type="transmembrane region" description="Helical" evidence="5">
    <location>
        <begin position="233"/>
        <end position="255"/>
    </location>
</feature>
<dbReference type="AlphaFoldDB" id="A2FAI6"/>
<evidence type="ECO:0000256" key="5">
    <source>
        <dbReference type="SAM" id="Phobius"/>
    </source>
</evidence>
<dbReference type="FunCoup" id="A2FAI6">
    <property type="interactions" value="488"/>
</dbReference>
<feature type="transmembrane region" description="Helical" evidence="5">
    <location>
        <begin position="326"/>
        <end position="346"/>
    </location>
</feature>
<feature type="transmembrane region" description="Helical" evidence="5">
    <location>
        <begin position="358"/>
        <end position="377"/>
    </location>
</feature>
<dbReference type="PROSITE" id="PS50850">
    <property type="entry name" value="MFS"/>
    <property type="match status" value="1"/>
</dbReference>
<feature type="transmembrane region" description="Helical" evidence="5">
    <location>
        <begin position="262"/>
        <end position="280"/>
    </location>
</feature>
<dbReference type="GO" id="GO:0022857">
    <property type="term" value="F:transmembrane transporter activity"/>
    <property type="evidence" value="ECO:0000318"/>
    <property type="project" value="GO_Central"/>
</dbReference>
<comment type="subcellular location">
    <subcellularLocation>
        <location evidence="1">Membrane</location>
        <topology evidence="1">Multi-pass membrane protein</topology>
    </subcellularLocation>
</comment>
<keyword evidence="4 5" id="KW-0472">Membrane</keyword>
<dbReference type="KEGG" id="tva:4755869"/>
<dbReference type="InterPro" id="IPR005828">
    <property type="entry name" value="MFS_sugar_transport-like"/>
</dbReference>
<evidence type="ECO:0000256" key="4">
    <source>
        <dbReference type="ARBA" id="ARBA00023136"/>
    </source>
</evidence>
<dbReference type="PANTHER" id="PTHR48021">
    <property type="match status" value="1"/>
</dbReference>
<keyword evidence="8" id="KW-1185">Reference proteome</keyword>
<feature type="transmembrane region" description="Helical" evidence="5">
    <location>
        <begin position="286"/>
        <end position="314"/>
    </location>
</feature>
<dbReference type="InterPro" id="IPR020846">
    <property type="entry name" value="MFS_dom"/>
</dbReference>
<keyword evidence="2 5" id="KW-0812">Transmembrane</keyword>
<accession>A2FAI6</accession>
<evidence type="ECO:0000313" key="7">
    <source>
        <dbReference type="EMBL" id="EAX98079.1"/>
    </source>
</evidence>
<dbReference type="InParanoid" id="A2FAI6"/>
<dbReference type="SUPFAM" id="SSF103473">
    <property type="entry name" value="MFS general substrate transporter"/>
    <property type="match status" value="1"/>
</dbReference>
<reference evidence="7" key="1">
    <citation type="submission" date="2006-10" db="EMBL/GenBank/DDBJ databases">
        <authorList>
            <person name="Amadeo P."/>
            <person name="Zhao Q."/>
            <person name="Wortman J."/>
            <person name="Fraser-Liggett C."/>
            <person name="Carlton J."/>
        </authorList>
    </citation>
    <scope>NUCLEOTIDE SEQUENCE</scope>
    <source>
        <strain evidence="7">G3</strain>
    </source>
</reference>
<dbReference type="FunFam" id="1.20.1250.20:FF:000279">
    <property type="entry name" value="Major facilitator superfamily protein"/>
    <property type="match status" value="1"/>
</dbReference>
<evidence type="ECO:0000313" key="8">
    <source>
        <dbReference type="Proteomes" id="UP000001542"/>
    </source>
</evidence>
<feature type="domain" description="Major facilitator superfamily (MFS) profile" evidence="6">
    <location>
        <begin position="1"/>
        <end position="380"/>
    </location>
</feature>
<dbReference type="Pfam" id="PF00083">
    <property type="entry name" value="Sugar_tr"/>
    <property type="match status" value="1"/>
</dbReference>
<dbReference type="eggNOG" id="KOG0254">
    <property type="taxonomic scope" value="Eukaryota"/>
</dbReference>
<protein>
    <submittedName>
        <fullName evidence="7">Major facilitator superfamily protein</fullName>
    </submittedName>
</protein>
<feature type="transmembrane region" description="Helical" evidence="5">
    <location>
        <begin position="60"/>
        <end position="80"/>
    </location>
</feature>
<sequence length="411" mass="45834">MLGSLNFGISVGIPTPLATLFESWNRTENELQWYNIITSLCAIFSPFFVTYVLNFLGRRIVFAILHIFAAGIYVLCLFMTKDKFWLAIFSRALVGLDIGGFTSLCPTMLIEIAPSKLGGFFGHLHQIGCVIGITIMYMQGTYAPWKTLFYTGIGFSALGTILICFCPETSPNRRKADPESLARKEKDTLFQEMYLEKLVIGLTMMFFQQFCGINAIISNLVQNFKDAGVPLETGIASTISMACQFLGVVINGFVVDKLGRRPLFCISSLGCAIMLFLFSMNTSYNLTNWVAIVIICFYLFFFGLALGPIPWFIVPELFPDTVRSMAASMVVVVNQFCSFIIVFMFPWMKNGMGQSATLIFYGVISALGAIFGFFYIIEPSNTKIGALDWDENDLEDDFVEIGQSLTKSVLI</sequence>
<dbReference type="EMBL" id="DS113689">
    <property type="protein sequence ID" value="EAX98079.1"/>
    <property type="molecule type" value="Genomic_DNA"/>
</dbReference>
<dbReference type="FunFam" id="1.20.1250.20:FF:000352">
    <property type="entry name" value="Major Facilitator Superfamily protein"/>
    <property type="match status" value="1"/>
</dbReference>
<proteinExistence type="predicted"/>
<dbReference type="OMA" id="EGTTIPW"/>
<dbReference type="PANTHER" id="PTHR48021:SF1">
    <property type="entry name" value="GH07001P-RELATED"/>
    <property type="match status" value="1"/>
</dbReference>
<dbReference type="OrthoDB" id="6133115at2759"/>
<evidence type="ECO:0000259" key="6">
    <source>
        <dbReference type="PROSITE" id="PS50850"/>
    </source>
</evidence>
<gene>
    <name evidence="7" type="ORF">TVAG_415030</name>
</gene>
<dbReference type="InterPro" id="IPR050549">
    <property type="entry name" value="MFS_Trehalose_Transporter"/>
</dbReference>
<feature type="transmembrane region" description="Helical" evidence="5">
    <location>
        <begin position="148"/>
        <end position="166"/>
    </location>
</feature>
<feature type="transmembrane region" description="Helical" evidence="5">
    <location>
        <begin position="117"/>
        <end position="136"/>
    </location>
</feature>
<keyword evidence="3 5" id="KW-1133">Transmembrane helix</keyword>
<dbReference type="SMR" id="A2FAI6"/>
<evidence type="ECO:0000256" key="1">
    <source>
        <dbReference type="ARBA" id="ARBA00004141"/>
    </source>
</evidence>
<organism evidence="7 8">
    <name type="scientific">Trichomonas vaginalis (strain ATCC PRA-98 / G3)</name>
    <dbReference type="NCBI Taxonomy" id="412133"/>
    <lineage>
        <taxon>Eukaryota</taxon>
        <taxon>Metamonada</taxon>
        <taxon>Parabasalia</taxon>
        <taxon>Trichomonadida</taxon>
        <taxon>Trichomonadidae</taxon>
        <taxon>Trichomonas</taxon>
    </lineage>
</organism>
<dbReference type="PRINTS" id="PR00171">
    <property type="entry name" value="SUGRTRNSPORT"/>
</dbReference>
<dbReference type="GO" id="GO:0016020">
    <property type="term" value="C:membrane"/>
    <property type="evidence" value="ECO:0000318"/>
    <property type="project" value="GO_Central"/>
</dbReference>
<dbReference type="InterPro" id="IPR003663">
    <property type="entry name" value="Sugar/inositol_transpt"/>
</dbReference>
<dbReference type="VEuPathDB" id="TrichDB:TVAGG3_0480100"/>
<reference evidence="7" key="2">
    <citation type="journal article" date="2007" name="Science">
        <title>Draft genome sequence of the sexually transmitted pathogen Trichomonas vaginalis.</title>
        <authorList>
            <person name="Carlton J.M."/>
            <person name="Hirt R.P."/>
            <person name="Silva J.C."/>
            <person name="Delcher A.L."/>
            <person name="Schatz M."/>
            <person name="Zhao Q."/>
            <person name="Wortman J.R."/>
            <person name="Bidwell S.L."/>
            <person name="Alsmark U.C.M."/>
            <person name="Besteiro S."/>
            <person name="Sicheritz-Ponten T."/>
            <person name="Noel C.J."/>
            <person name="Dacks J.B."/>
            <person name="Foster P.G."/>
            <person name="Simillion C."/>
            <person name="Van de Peer Y."/>
            <person name="Miranda-Saavedra D."/>
            <person name="Barton G.J."/>
            <person name="Westrop G.D."/>
            <person name="Mueller S."/>
            <person name="Dessi D."/>
            <person name="Fiori P.L."/>
            <person name="Ren Q."/>
            <person name="Paulsen I."/>
            <person name="Zhang H."/>
            <person name="Bastida-Corcuera F.D."/>
            <person name="Simoes-Barbosa A."/>
            <person name="Brown M.T."/>
            <person name="Hayes R.D."/>
            <person name="Mukherjee M."/>
            <person name="Okumura C.Y."/>
            <person name="Schneider R."/>
            <person name="Smith A.J."/>
            <person name="Vanacova S."/>
            <person name="Villalvazo M."/>
            <person name="Haas B.J."/>
            <person name="Pertea M."/>
            <person name="Feldblyum T.V."/>
            <person name="Utterback T.R."/>
            <person name="Shu C.L."/>
            <person name="Osoegawa K."/>
            <person name="de Jong P.J."/>
            <person name="Hrdy I."/>
            <person name="Horvathova L."/>
            <person name="Zubacova Z."/>
            <person name="Dolezal P."/>
            <person name="Malik S.B."/>
            <person name="Logsdon J.M. Jr."/>
            <person name="Henze K."/>
            <person name="Gupta A."/>
            <person name="Wang C.C."/>
            <person name="Dunne R.L."/>
            <person name="Upcroft J.A."/>
            <person name="Upcroft P."/>
            <person name="White O."/>
            <person name="Salzberg S.L."/>
            <person name="Tang P."/>
            <person name="Chiu C.-H."/>
            <person name="Lee Y.-S."/>
            <person name="Embley T.M."/>
            <person name="Coombs G.H."/>
            <person name="Mottram J.C."/>
            <person name="Tachezy J."/>
            <person name="Fraser-Liggett C.M."/>
            <person name="Johnson P.J."/>
        </authorList>
    </citation>
    <scope>NUCLEOTIDE SEQUENCE [LARGE SCALE GENOMIC DNA]</scope>
    <source>
        <strain evidence="7">G3</strain>
    </source>
</reference>
<evidence type="ECO:0000256" key="3">
    <source>
        <dbReference type="ARBA" id="ARBA00022989"/>
    </source>
</evidence>
<dbReference type="VEuPathDB" id="TrichDB:TVAG_415030"/>
<dbReference type="GO" id="GO:0055085">
    <property type="term" value="P:transmembrane transport"/>
    <property type="evidence" value="ECO:0000318"/>
    <property type="project" value="GO_Central"/>
</dbReference>
<feature type="transmembrane region" description="Helical" evidence="5">
    <location>
        <begin position="198"/>
        <end position="221"/>
    </location>
</feature>
<feature type="transmembrane region" description="Helical" evidence="5">
    <location>
        <begin position="33"/>
        <end position="53"/>
    </location>
</feature>
<dbReference type="STRING" id="5722.A2FAI6"/>
<dbReference type="Proteomes" id="UP000001542">
    <property type="component" value="Unassembled WGS sequence"/>
</dbReference>
<name>A2FAI6_TRIV3</name>
<evidence type="ECO:0000256" key="2">
    <source>
        <dbReference type="ARBA" id="ARBA00022692"/>
    </source>
</evidence>
<dbReference type="InterPro" id="IPR036259">
    <property type="entry name" value="MFS_trans_sf"/>
</dbReference>
<feature type="transmembrane region" description="Helical" evidence="5">
    <location>
        <begin position="86"/>
        <end position="105"/>
    </location>
</feature>